<organism evidence="1 2">
    <name type="scientific">Trema orientale</name>
    <name type="common">Charcoal tree</name>
    <name type="synonym">Celtis orientalis</name>
    <dbReference type="NCBI Taxonomy" id="63057"/>
    <lineage>
        <taxon>Eukaryota</taxon>
        <taxon>Viridiplantae</taxon>
        <taxon>Streptophyta</taxon>
        <taxon>Embryophyta</taxon>
        <taxon>Tracheophyta</taxon>
        <taxon>Spermatophyta</taxon>
        <taxon>Magnoliopsida</taxon>
        <taxon>eudicotyledons</taxon>
        <taxon>Gunneridae</taxon>
        <taxon>Pentapetalae</taxon>
        <taxon>rosids</taxon>
        <taxon>fabids</taxon>
        <taxon>Rosales</taxon>
        <taxon>Cannabaceae</taxon>
        <taxon>Trema</taxon>
    </lineage>
</organism>
<comment type="caution">
    <text evidence="1">The sequence shown here is derived from an EMBL/GenBank/DDBJ whole genome shotgun (WGS) entry which is preliminary data.</text>
</comment>
<evidence type="ECO:0000313" key="2">
    <source>
        <dbReference type="Proteomes" id="UP000237000"/>
    </source>
</evidence>
<dbReference type="InParanoid" id="A0A2P5EN77"/>
<dbReference type="AlphaFoldDB" id="A0A2P5EN77"/>
<sequence length="62" mass="7328">MGGQRRRKESPLSCLLEKPRWLFYLEKMQVKRDREAATTEDETSSAGLLQRKEMEQLRGFLV</sequence>
<gene>
    <name evidence="1" type="ORF">TorRG33x02_172570</name>
</gene>
<keyword evidence="2" id="KW-1185">Reference proteome</keyword>
<protein>
    <submittedName>
        <fullName evidence="1">Uncharacterized protein</fullName>
    </submittedName>
</protein>
<reference evidence="2" key="1">
    <citation type="submission" date="2016-06" db="EMBL/GenBank/DDBJ databases">
        <title>Parallel loss of symbiosis genes in relatives of nitrogen-fixing non-legume Parasponia.</title>
        <authorList>
            <person name="Van Velzen R."/>
            <person name="Holmer R."/>
            <person name="Bu F."/>
            <person name="Rutten L."/>
            <person name="Van Zeijl A."/>
            <person name="Liu W."/>
            <person name="Santuari L."/>
            <person name="Cao Q."/>
            <person name="Sharma T."/>
            <person name="Shen D."/>
            <person name="Roswanjaya Y."/>
            <person name="Wardhani T."/>
            <person name="Kalhor M.S."/>
            <person name="Jansen J."/>
            <person name="Van den Hoogen J."/>
            <person name="Gungor B."/>
            <person name="Hartog M."/>
            <person name="Hontelez J."/>
            <person name="Verver J."/>
            <person name="Yang W.-C."/>
            <person name="Schijlen E."/>
            <person name="Repin R."/>
            <person name="Schilthuizen M."/>
            <person name="Schranz E."/>
            <person name="Heidstra R."/>
            <person name="Miyata K."/>
            <person name="Fedorova E."/>
            <person name="Kohlen W."/>
            <person name="Bisseling T."/>
            <person name="Smit S."/>
            <person name="Geurts R."/>
        </authorList>
    </citation>
    <scope>NUCLEOTIDE SEQUENCE [LARGE SCALE GENOMIC DNA]</scope>
    <source>
        <strain evidence="2">cv. RG33-2</strain>
    </source>
</reference>
<feature type="non-terminal residue" evidence="1">
    <location>
        <position position="62"/>
    </location>
</feature>
<dbReference type="Proteomes" id="UP000237000">
    <property type="component" value="Unassembled WGS sequence"/>
</dbReference>
<name>A0A2P5EN77_TREOI</name>
<evidence type="ECO:0000313" key="1">
    <source>
        <dbReference type="EMBL" id="PON87010.1"/>
    </source>
</evidence>
<proteinExistence type="predicted"/>
<accession>A0A2P5EN77</accession>
<dbReference type="EMBL" id="JXTC01000123">
    <property type="protein sequence ID" value="PON87010.1"/>
    <property type="molecule type" value="Genomic_DNA"/>
</dbReference>